<keyword evidence="2" id="KW-1185">Reference proteome</keyword>
<dbReference type="eggNOG" id="COG2310">
    <property type="taxonomic scope" value="Bacteria"/>
</dbReference>
<dbReference type="STRING" id="909613.UO65_2693"/>
<dbReference type="AlphaFoldDB" id="W7IYL7"/>
<sequence length="708" mass="75875">MRIHTIIRRTLRVPRAHAPAGDGAAVARQLDSVLAGVGFTCSGELLGHVSGLAPHAATTLAVEVLGAVRELVGDDVEHNPYFLGFPHEVPDTVEFWVSCLRQALTSGAAVPTGGPVNLLDLPTYGRHQHTHAELLAAHDALTATAADRVTTLHLGDTVEAETLGVYRDLAGSTTPLHEADLSLLAQLAVQCRTGPQPRLIPVRENRAVINAVRLAAAEPLIAVDTVTDVLRVACRFSAGDVTLRTPTRFRSFRRAHRRVLLTALDAVAADEAKLADVARFAGRWKRLGERLHPHEYPDLPHAARVFAVARGDLRAPSRAARAEAAFAAGDLPGATSVLAESPGTLLRALDRLLRTATAADTDAVLTAVTAAVGQVSGRVLCSVREHLMNRAAAQPARVFVNRDRRGWVTPDTRPPLTATTIADTAAVLDAELARRLPTADHVVIDPALRTVAVPLTGAATEDGFAVLPRGSRTPVTGEVLRLFTHWRERAERTDFDLSALLLDADFGYTGHVSWTRFKNNGVVYSGDLTESANGATEFIDVPLAEVRATYLVPQVSIYCGEGFNTVAESMFGWMTRTRDQGGAPFEPRTVRTRSDLRGTGRVALPMVFARDDTGGWTALWTHLYLSGTPNFNQVEGHRTSTALLTRAVVGRTHLTVGHLIATTAGTVTTTDDPPPTGPVLYLGLEDPGNLPEGSTVITLHNLNRLVPA</sequence>
<evidence type="ECO:0000313" key="2">
    <source>
        <dbReference type="Proteomes" id="UP000019277"/>
    </source>
</evidence>
<accession>W7IYL7</accession>
<gene>
    <name evidence="1" type="ORF">UO65_2693</name>
</gene>
<dbReference type="OrthoDB" id="415622at2"/>
<organism evidence="1 2">
    <name type="scientific">Actinokineospora spheciospongiae</name>
    <dbReference type="NCBI Taxonomy" id="909613"/>
    <lineage>
        <taxon>Bacteria</taxon>
        <taxon>Bacillati</taxon>
        <taxon>Actinomycetota</taxon>
        <taxon>Actinomycetes</taxon>
        <taxon>Pseudonocardiales</taxon>
        <taxon>Pseudonocardiaceae</taxon>
        <taxon>Actinokineospora</taxon>
    </lineage>
</organism>
<name>W7IYL7_9PSEU</name>
<protein>
    <recommendedName>
        <fullName evidence="3">TerD domain-containing protein</fullName>
    </recommendedName>
</protein>
<dbReference type="Proteomes" id="UP000019277">
    <property type="component" value="Unassembled WGS sequence"/>
</dbReference>
<evidence type="ECO:0000313" key="1">
    <source>
        <dbReference type="EMBL" id="EWC61982.1"/>
    </source>
</evidence>
<evidence type="ECO:0008006" key="3">
    <source>
        <dbReference type="Google" id="ProtNLM"/>
    </source>
</evidence>
<comment type="caution">
    <text evidence="1">The sequence shown here is derived from an EMBL/GenBank/DDBJ whole genome shotgun (WGS) entry which is preliminary data.</text>
</comment>
<dbReference type="RefSeq" id="WP_035282240.1">
    <property type="nucleotide sequence ID" value="NZ_AYXG01000097.1"/>
</dbReference>
<proteinExistence type="predicted"/>
<dbReference type="PATRIC" id="fig|909613.9.peg.2693"/>
<dbReference type="EMBL" id="AYXG01000097">
    <property type="protein sequence ID" value="EWC61982.1"/>
    <property type="molecule type" value="Genomic_DNA"/>
</dbReference>
<reference evidence="1 2" key="1">
    <citation type="journal article" date="2014" name="Genome Announc.">
        <title>Draft Genome Sequence of the Antitrypanosomally Active Sponge-Associated Bacterium Actinokineospora sp. Strain EG49.</title>
        <authorList>
            <person name="Harjes J."/>
            <person name="Ryu T."/>
            <person name="Abdelmohsen U.R."/>
            <person name="Moitinho-Silva L."/>
            <person name="Horn H."/>
            <person name="Ravasi T."/>
            <person name="Hentschel U."/>
        </authorList>
    </citation>
    <scope>NUCLEOTIDE SEQUENCE [LARGE SCALE GENOMIC DNA]</scope>
    <source>
        <strain evidence="1 2">EG49</strain>
    </source>
</reference>